<dbReference type="InterPro" id="IPR001647">
    <property type="entry name" value="HTH_TetR"/>
</dbReference>
<dbReference type="Proteomes" id="UP000371977">
    <property type="component" value="Unassembled WGS sequence"/>
</dbReference>
<evidence type="ECO:0000313" key="4">
    <source>
        <dbReference type="EMBL" id="TYC50962.1"/>
    </source>
</evidence>
<feature type="domain" description="HTH tetR-type" evidence="3">
    <location>
        <begin position="5"/>
        <end position="65"/>
    </location>
</feature>
<dbReference type="Gene3D" id="1.10.357.10">
    <property type="entry name" value="Tetracycline Repressor, domain 2"/>
    <property type="match status" value="1"/>
</dbReference>
<dbReference type="PROSITE" id="PS50977">
    <property type="entry name" value="HTH_TETR_2"/>
    <property type="match status" value="1"/>
</dbReference>
<name>A0A6C2CBE9_9LACO</name>
<proteinExistence type="predicted"/>
<reference evidence="4 5" key="1">
    <citation type="submission" date="2019-01" db="EMBL/GenBank/DDBJ databases">
        <title>Weissella sp. nov., a novel lactic acid bacterium isolated from animal feces.</title>
        <authorList>
            <person name="Wang L.-T."/>
        </authorList>
    </citation>
    <scope>NUCLEOTIDE SEQUENCE [LARGE SCALE GENOMIC DNA]</scope>
    <source>
        <strain evidence="4 5">8H-2</strain>
    </source>
</reference>
<accession>A0A6C2CBE9</accession>
<gene>
    <name evidence="4" type="ORF">ESZ50_00055</name>
</gene>
<dbReference type="InterPro" id="IPR009057">
    <property type="entry name" value="Homeodomain-like_sf"/>
</dbReference>
<dbReference type="RefSeq" id="WP_148621548.1">
    <property type="nucleotide sequence ID" value="NZ_SDGZ01000003.1"/>
</dbReference>
<feature type="DNA-binding region" description="H-T-H motif" evidence="2">
    <location>
        <begin position="28"/>
        <end position="47"/>
    </location>
</feature>
<evidence type="ECO:0000313" key="5">
    <source>
        <dbReference type="Proteomes" id="UP000371977"/>
    </source>
</evidence>
<dbReference type="OrthoDB" id="9795242at2"/>
<dbReference type="PRINTS" id="PR00455">
    <property type="entry name" value="HTHTETR"/>
</dbReference>
<dbReference type="AlphaFoldDB" id="A0A6C2CBE9"/>
<sequence>METYNEAKTLILRTTINLIFEKGISALSIRHIADAANISKSNIYYYFDSKDDILNTFIEDKTAEYNELKKELENTVANRDRIYKIIEFLLEGQQHNNCGCELYVLLLMLQDRIVTGEATRNKINELLDDISEDLSTAFESECDQRNIDRYESVFDMVVGKIIMANVNGYYVRLNKLFDDVLQLI</sequence>
<organism evidence="4 5">
    <name type="scientific">Weissella muntiaci</name>
    <dbReference type="NCBI Taxonomy" id="2508881"/>
    <lineage>
        <taxon>Bacteria</taxon>
        <taxon>Bacillati</taxon>
        <taxon>Bacillota</taxon>
        <taxon>Bacilli</taxon>
        <taxon>Lactobacillales</taxon>
        <taxon>Lactobacillaceae</taxon>
        <taxon>Weissella</taxon>
    </lineage>
</organism>
<evidence type="ECO:0000256" key="2">
    <source>
        <dbReference type="PROSITE-ProRule" id="PRU00335"/>
    </source>
</evidence>
<keyword evidence="5" id="KW-1185">Reference proteome</keyword>
<dbReference type="PANTHER" id="PTHR43479">
    <property type="entry name" value="ACREF/ENVCD OPERON REPRESSOR-RELATED"/>
    <property type="match status" value="1"/>
</dbReference>
<evidence type="ECO:0000256" key="1">
    <source>
        <dbReference type="ARBA" id="ARBA00023125"/>
    </source>
</evidence>
<dbReference type="InterPro" id="IPR050624">
    <property type="entry name" value="HTH-type_Tx_Regulator"/>
</dbReference>
<comment type="caution">
    <text evidence="4">The sequence shown here is derived from an EMBL/GenBank/DDBJ whole genome shotgun (WGS) entry which is preliminary data.</text>
</comment>
<dbReference type="PANTHER" id="PTHR43479:SF11">
    <property type="entry name" value="ACREF_ENVCD OPERON REPRESSOR-RELATED"/>
    <property type="match status" value="1"/>
</dbReference>
<evidence type="ECO:0000259" key="3">
    <source>
        <dbReference type="PROSITE" id="PS50977"/>
    </source>
</evidence>
<dbReference type="GO" id="GO:0003677">
    <property type="term" value="F:DNA binding"/>
    <property type="evidence" value="ECO:0007669"/>
    <property type="project" value="UniProtKB-UniRule"/>
</dbReference>
<dbReference type="SUPFAM" id="SSF46689">
    <property type="entry name" value="Homeodomain-like"/>
    <property type="match status" value="1"/>
</dbReference>
<protein>
    <submittedName>
        <fullName evidence="4">TetR/AcrR family transcriptional regulator</fullName>
    </submittedName>
</protein>
<keyword evidence="1 2" id="KW-0238">DNA-binding</keyword>
<dbReference type="Pfam" id="PF00440">
    <property type="entry name" value="TetR_N"/>
    <property type="match status" value="1"/>
</dbReference>
<dbReference type="EMBL" id="SDGZ01000003">
    <property type="protein sequence ID" value="TYC50962.1"/>
    <property type="molecule type" value="Genomic_DNA"/>
</dbReference>